<sequence>VHVPFLVGITYKDNVWCDVVAMDACHKKGGEVIVSKRVHVPFLFEDELEMEDDIFVLIGKEVAEDSEISEAMIPLLEEFINVFPDELLDGLPPLRDIQHHIDLEHGSQFPNMTHYRMSPREH</sequence>
<feature type="non-terminal residue" evidence="1">
    <location>
        <position position="1"/>
    </location>
</feature>
<evidence type="ECO:0008006" key="2">
    <source>
        <dbReference type="Google" id="ProtNLM"/>
    </source>
</evidence>
<feature type="non-terminal residue" evidence="1">
    <location>
        <position position="122"/>
    </location>
</feature>
<gene>
    <name evidence="1" type="ORF">Tci_896749</name>
</gene>
<dbReference type="EMBL" id="BKCJ011355137">
    <property type="protein sequence ID" value="GFD24780.1"/>
    <property type="molecule type" value="Genomic_DNA"/>
</dbReference>
<proteinExistence type="predicted"/>
<dbReference type="PANTHER" id="PTHR35046">
    <property type="entry name" value="ZINC KNUCKLE (CCHC-TYPE) FAMILY PROTEIN"/>
    <property type="match status" value="1"/>
</dbReference>
<organism evidence="1">
    <name type="scientific">Tanacetum cinerariifolium</name>
    <name type="common">Dalmatian daisy</name>
    <name type="synonym">Chrysanthemum cinerariifolium</name>
    <dbReference type="NCBI Taxonomy" id="118510"/>
    <lineage>
        <taxon>Eukaryota</taxon>
        <taxon>Viridiplantae</taxon>
        <taxon>Streptophyta</taxon>
        <taxon>Embryophyta</taxon>
        <taxon>Tracheophyta</taxon>
        <taxon>Spermatophyta</taxon>
        <taxon>Magnoliopsida</taxon>
        <taxon>eudicotyledons</taxon>
        <taxon>Gunneridae</taxon>
        <taxon>Pentapetalae</taxon>
        <taxon>asterids</taxon>
        <taxon>campanulids</taxon>
        <taxon>Asterales</taxon>
        <taxon>Asteraceae</taxon>
        <taxon>Asteroideae</taxon>
        <taxon>Anthemideae</taxon>
        <taxon>Anthemidinae</taxon>
        <taxon>Tanacetum</taxon>
    </lineage>
</organism>
<reference evidence="1" key="1">
    <citation type="journal article" date="2019" name="Sci. Rep.">
        <title>Draft genome of Tanacetum cinerariifolium, the natural source of mosquito coil.</title>
        <authorList>
            <person name="Yamashiro T."/>
            <person name="Shiraishi A."/>
            <person name="Satake H."/>
            <person name="Nakayama K."/>
        </authorList>
    </citation>
    <scope>NUCLEOTIDE SEQUENCE</scope>
</reference>
<evidence type="ECO:0000313" key="1">
    <source>
        <dbReference type="EMBL" id="GFD24780.1"/>
    </source>
</evidence>
<name>A0A699UQL0_TANCI</name>
<comment type="caution">
    <text evidence="1">The sequence shown here is derived from an EMBL/GenBank/DDBJ whole genome shotgun (WGS) entry which is preliminary data.</text>
</comment>
<dbReference type="AlphaFoldDB" id="A0A699UQL0"/>
<protein>
    <recommendedName>
        <fullName evidence="2">Reverse transcriptase domain-containing protein</fullName>
    </recommendedName>
</protein>
<dbReference type="PANTHER" id="PTHR35046:SF18">
    <property type="entry name" value="RNA-DIRECTED DNA POLYMERASE"/>
    <property type="match status" value="1"/>
</dbReference>
<accession>A0A699UQL0</accession>